<dbReference type="eggNOG" id="COG5464">
    <property type="taxonomic scope" value="Bacteria"/>
</dbReference>
<dbReference type="AlphaFoldDB" id="R4KDN9"/>
<evidence type="ECO:0000313" key="2">
    <source>
        <dbReference type="Proteomes" id="UP000013520"/>
    </source>
</evidence>
<dbReference type="HOGENOM" id="CLU_067283_1_0_9"/>
<dbReference type="GO" id="GO:0006310">
    <property type="term" value="P:DNA recombination"/>
    <property type="evidence" value="ECO:0007669"/>
    <property type="project" value="TreeGrafter"/>
</dbReference>
<sequence>MDTEITRNSNDILMKCMAENFKDKTLSFFGLKTARIAGLSPTSLPAIEAKETRTDTVFLLEDDTLLHLEFQTTVNKQDMKRFMLYDARITSREEQERIVNTAVIYSGNIKEAPEILDCGSIFYKVTNIYMKDYDGDAECQRLQQKITAEELLNDEELMILIFLPLMKSGERIEEKAVQSLELARRLKDDRQRVFAMSGLIVITDKHLSNEYKKRLMEVLKMTQIEQWIREEGRKEGRTEGIKESKQEIARTALKEGAEVEFVVKITGLDKQTVLKLKEGLN</sequence>
<dbReference type="NCBIfam" id="TIGR01784">
    <property type="entry name" value="T_den_put_tspse"/>
    <property type="match status" value="1"/>
</dbReference>
<keyword evidence="2" id="KW-1185">Reference proteome</keyword>
<dbReference type="InterPro" id="IPR010106">
    <property type="entry name" value="RpnA"/>
</dbReference>
<evidence type="ECO:0008006" key="3">
    <source>
        <dbReference type="Google" id="ProtNLM"/>
    </source>
</evidence>
<dbReference type="InterPro" id="IPR051699">
    <property type="entry name" value="Rpn/YhgA-like_nuclease"/>
</dbReference>
<gene>
    <name evidence="1" type="ORF">Desgi_0192</name>
</gene>
<dbReference type="PANTHER" id="PTHR34611:SF2">
    <property type="entry name" value="INACTIVE RECOMBINATION-PROMOTING NUCLEASE-LIKE PROTEIN RPNE-RELATED"/>
    <property type="match status" value="1"/>
</dbReference>
<dbReference type="OrthoDB" id="1730086at2"/>
<name>R4KDN9_9FIRM</name>
<dbReference type="EMBL" id="CP003273">
    <property type="protein sequence ID" value="AGK99801.1"/>
    <property type="molecule type" value="Genomic_DNA"/>
</dbReference>
<protein>
    <recommendedName>
        <fullName evidence="3">Transposase (putative) YhgA-like domain-containing protein</fullName>
    </recommendedName>
</protein>
<dbReference type="GO" id="GO:1990238">
    <property type="term" value="F:double-stranded DNA endonuclease activity"/>
    <property type="evidence" value="ECO:0007669"/>
    <property type="project" value="TreeGrafter"/>
</dbReference>
<evidence type="ECO:0000313" key="1">
    <source>
        <dbReference type="EMBL" id="AGK99801.1"/>
    </source>
</evidence>
<dbReference type="PANTHER" id="PTHR34611">
    <property type="match status" value="1"/>
</dbReference>
<dbReference type="STRING" id="767817.Desgi_0192"/>
<proteinExistence type="predicted"/>
<dbReference type="KEGG" id="dgi:Desgi_0192"/>
<dbReference type="Proteomes" id="UP000013520">
    <property type="component" value="Chromosome"/>
</dbReference>
<reference evidence="1 2" key="1">
    <citation type="submission" date="2012-01" db="EMBL/GenBank/DDBJ databases">
        <title>Complete sequence of Desulfotomaculum gibsoniae DSM 7213.</title>
        <authorList>
            <consortium name="US DOE Joint Genome Institute"/>
            <person name="Lucas S."/>
            <person name="Han J."/>
            <person name="Lapidus A."/>
            <person name="Cheng J.-F."/>
            <person name="Goodwin L."/>
            <person name="Pitluck S."/>
            <person name="Peters L."/>
            <person name="Ovchinnikova G."/>
            <person name="Teshima H."/>
            <person name="Detter J.C."/>
            <person name="Han C."/>
            <person name="Tapia R."/>
            <person name="Land M."/>
            <person name="Hauser L."/>
            <person name="Kyrpides N."/>
            <person name="Ivanova N."/>
            <person name="Pagani I."/>
            <person name="Parshina S."/>
            <person name="Plugge C."/>
            <person name="Muyzer G."/>
            <person name="Kuever J."/>
            <person name="Ivanova A."/>
            <person name="Nazina T."/>
            <person name="Klenk H.-P."/>
            <person name="Brambilla E."/>
            <person name="Spring S."/>
            <person name="Stams A.F."/>
            <person name="Woyke T."/>
        </authorList>
    </citation>
    <scope>NUCLEOTIDE SEQUENCE [LARGE SCALE GENOMIC DNA]</scope>
    <source>
        <strain evidence="1 2">DSM 7213</strain>
    </source>
</reference>
<accession>R4KDN9</accession>
<dbReference type="RefSeq" id="WP_006524722.1">
    <property type="nucleotide sequence ID" value="NC_021184.1"/>
</dbReference>
<organism evidence="1 2">
    <name type="scientific">Desulfoscipio gibsoniae DSM 7213</name>
    <dbReference type="NCBI Taxonomy" id="767817"/>
    <lineage>
        <taxon>Bacteria</taxon>
        <taxon>Bacillati</taxon>
        <taxon>Bacillota</taxon>
        <taxon>Clostridia</taxon>
        <taxon>Eubacteriales</taxon>
        <taxon>Desulfallaceae</taxon>
        <taxon>Desulfoscipio</taxon>
    </lineage>
</organism>